<keyword evidence="15" id="KW-1185">Reference proteome</keyword>
<feature type="region of interest" description="Disordered" evidence="12">
    <location>
        <begin position="1235"/>
        <end position="1256"/>
    </location>
</feature>
<keyword evidence="8 10" id="KW-0539">Nucleus</keyword>
<name>A0A5E8CA81_9ASCO</name>
<dbReference type="SUPFAM" id="SSF75553">
    <property type="entry name" value="Smc hinge domain"/>
    <property type="match status" value="1"/>
</dbReference>
<evidence type="ECO:0000313" key="15">
    <source>
        <dbReference type="Proteomes" id="UP000398389"/>
    </source>
</evidence>
<protein>
    <recommendedName>
        <fullName evidence="10">Structural maintenance of chromosomes protein</fullName>
    </recommendedName>
</protein>
<dbReference type="GO" id="GO:0005634">
    <property type="term" value="C:nucleus"/>
    <property type="evidence" value="ECO:0007669"/>
    <property type="project" value="UniProtKB-SubCell"/>
</dbReference>
<evidence type="ECO:0000256" key="10">
    <source>
        <dbReference type="PIRNR" id="PIRNR005719"/>
    </source>
</evidence>
<feature type="coiled-coil region" evidence="11">
    <location>
        <begin position="1030"/>
        <end position="1064"/>
    </location>
</feature>
<dbReference type="GeneID" id="43585297"/>
<evidence type="ECO:0000256" key="3">
    <source>
        <dbReference type="ARBA" id="ARBA00005597"/>
    </source>
</evidence>
<dbReference type="Gene3D" id="3.30.70.1620">
    <property type="match status" value="1"/>
</dbReference>
<dbReference type="GO" id="GO:0005524">
    <property type="term" value="F:ATP binding"/>
    <property type="evidence" value="ECO:0007669"/>
    <property type="project" value="InterPro"/>
</dbReference>
<evidence type="ECO:0000256" key="1">
    <source>
        <dbReference type="ARBA" id="ARBA00004123"/>
    </source>
</evidence>
<evidence type="ECO:0000259" key="13">
    <source>
        <dbReference type="SMART" id="SM00968"/>
    </source>
</evidence>
<dbReference type="Gene3D" id="3.40.50.300">
    <property type="entry name" value="P-loop containing nucleotide triphosphate hydrolases"/>
    <property type="match status" value="2"/>
</dbReference>
<evidence type="ECO:0000256" key="11">
    <source>
        <dbReference type="SAM" id="Coils"/>
    </source>
</evidence>
<dbReference type="GO" id="GO:0003677">
    <property type="term" value="F:DNA binding"/>
    <property type="evidence" value="ECO:0007669"/>
    <property type="project" value="TreeGrafter"/>
</dbReference>
<comment type="subcellular location">
    <subcellularLocation>
        <location evidence="2">Chromosome</location>
    </subcellularLocation>
    <subcellularLocation>
        <location evidence="1 10">Nucleus</location>
    </subcellularLocation>
</comment>
<evidence type="ECO:0000256" key="5">
    <source>
        <dbReference type="ARBA" id="ARBA00022618"/>
    </source>
</evidence>
<dbReference type="GO" id="GO:0016887">
    <property type="term" value="F:ATP hydrolysis activity"/>
    <property type="evidence" value="ECO:0007669"/>
    <property type="project" value="InterPro"/>
</dbReference>
<accession>A0A5E8CA81</accession>
<proteinExistence type="inferred from homology"/>
<keyword evidence="4" id="KW-0158">Chromosome</keyword>
<dbReference type="InterPro" id="IPR027417">
    <property type="entry name" value="P-loop_NTPase"/>
</dbReference>
<dbReference type="Pfam" id="PF02463">
    <property type="entry name" value="SMC_N"/>
    <property type="match status" value="1"/>
</dbReference>
<evidence type="ECO:0000256" key="6">
    <source>
        <dbReference type="ARBA" id="ARBA00022776"/>
    </source>
</evidence>
<evidence type="ECO:0000256" key="2">
    <source>
        <dbReference type="ARBA" id="ARBA00004286"/>
    </source>
</evidence>
<dbReference type="AlphaFoldDB" id="A0A5E8CA81"/>
<evidence type="ECO:0000256" key="4">
    <source>
        <dbReference type="ARBA" id="ARBA00022454"/>
    </source>
</evidence>
<dbReference type="PIRSF" id="PIRSF005719">
    <property type="entry name" value="SMC"/>
    <property type="match status" value="1"/>
</dbReference>
<feature type="coiled-coil region" evidence="11">
    <location>
        <begin position="343"/>
        <end position="370"/>
    </location>
</feature>
<dbReference type="Proteomes" id="UP000398389">
    <property type="component" value="Unassembled WGS sequence"/>
</dbReference>
<dbReference type="RefSeq" id="XP_031857088.1">
    <property type="nucleotide sequence ID" value="XM_032001197.1"/>
</dbReference>
<keyword evidence="9" id="KW-0131">Cell cycle</keyword>
<gene>
    <name evidence="14" type="ORF">SAPINGB_P006486</name>
</gene>
<dbReference type="GO" id="GO:0007062">
    <property type="term" value="P:sister chromatid cohesion"/>
    <property type="evidence" value="ECO:0007669"/>
    <property type="project" value="InterPro"/>
</dbReference>
<dbReference type="GO" id="GO:0051301">
    <property type="term" value="P:cell division"/>
    <property type="evidence" value="ECO:0007669"/>
    <property type="project" value="UniProtKB-KW"/>
</dbReference>
<dbReference type="InterPro" id="IPR010935">
    <property type="entry name" value="SMC_hinge"/>
</dbReference>
<comment type="similarity">
    <text evidence="3">Belongs to the SMC family. SMC1 subfamily.</text>
</comment>
<dbReference type="InterPro" id="IPR024704">
    <property type="entry name" value="SMC"/>
</dbReference>
<organism evidence="14 15">
    <name type="scientific">Magnusiomyces paraingens</name>
    <dbReference type="NCBI Taxonomy" id="2606893"/>
    <lineage>
        <taxon>Eukaryota</taxon>
        <taxon>Fungi</taxon>
        <taxon>Dikarya</taxon>
        <taxon>Ascomycota</taxon>
        <taxon>Saccharomycotina</taxon>
        <taxon>Dipodascomycetes</taxon>
        <taxon>Dipodascales</taxon>
        <taxon>Dipodascaceae</taxon>
        <taxon>Magnusiomyces</taxon>
    </lineage>
</organism>
<evidence type="ECO:0000313" key="14">
    <source>
        <dbReference type="EMBL" id="VVT58991.1"/>
    </source>
</evidence>
<feature type="domain" description="SMC hinge" evidence="13">
    <location>
        <begin position="527"/>
        <end position="643"/>
    </location>
</feature>
<dbReference type="OrthoDB" id="5575062at2759"/>
<keyword evidence="7 11" id="KW-0175">Coiled coil</keyword>
<evidence type="ECO:0000256" key="9">
    <source>
        <dbReference type="ARBA" id="ARBA00023306"/>
    </source>
</evidence>
<dbReference type="Pfam" id="PF06470">
    <property type="entry name" value="SMC_hinge"/>
    <property type="match status" value="1"/>
</dbReference>
<dbReference type="InterPro" id="IPR028468">
    <property type="entry name" value="Smc1_ABC"/>
</dbReference>
<reference evidence="14 15" key="1">
    <citation type="submission" date="2019-09" db="EMBL/GenBank/DDBJ databases">
        <authorList>
            <person name="Brejova B."/>
        </authorList>
    </citation>
    <scope>NUCLEOTIDE SEQUENCE [LARGE SCALE GENOMIC DNA]</scope>
</reference>
<dbReference type="CDD" id="cd03275">
    <property type="entry name" value="ABC_SMC1_euk"/>
    <property type="match status" value="2"/>
</dbReference>
<dbReference type="PANTHER" id="PTHR18937">
    <property type="entry name" value="STRUCTURAL MAINTENANCE OF CHROMOSOMES SMC FAMILY MEMBER"/>
    <property type="match status" value="1"/>
</dbReference>
<dbReference type="InterPro" id="IPR003395">
    <property type="entry name" value="RecF/RecN/SMC_N"/>
</dbReference>
<dbReference type="EMBL" id="CABVLU010000005">
    <property type="protein sequence ID" value="VVT58991.1"/>
    <property type="molecule type" value="Genomic_DNA"/>
</dbReference>
<evidence type="ECO:0000256" key="8">
    <source>
        <dbReference type="ARBA" id="ARBA00023242"/>
    </source>
</evidence>
<evidence type="ECO:0000256" key="7">
    <source>
        <dbReference type="ARBA" id="ARBA00023054"/>
    </source>
</evidence>
<dbReference type="GO" id="GO:0007059">
    <property type="term" value="P:chromosome segregation"/>
    <property type="evidence" value="ECO:0007669"/>
    <property type="project" value="UniProtKB-ARBA"/>
</dbReference>
<feature type="coiled-coil region" evidence="11">
    <location>
        <begin position="839"/>
        <end position="915"/>
    </location>
</feature>
<dbReference type="InterPro" id="IPR036277">
    <property type="entry name" value="SMC_hinge_sf"/>
</dbReference>
<dbReference type="SMART" id="SM00968">
    <property type="entry name" value="SMC_hinge"/>
    <property type="match status" value="1"/>
</dbReference>
<evidence type="ECO:0000256" key="12">
    <source>
        <dbReference type="SAM" id="MobiDB-lite"/>
    </source>
</evidence>
<dbReference type="GO" id="GO:0008278">
    <property type="term" value="C:cohesin complex"/>
    <property type="evidence" value="ECO:0007669"/>
    <property type="project" value="InterPro"/>
</dbReference>
<sequence>MGRLKSIELYNFKSYSDTVRVEFGNAYFTSIVGPNGSGKSNMMDAISFVLGMRSNVLRSGQLTDLIYRGRVMKESDESSLIPSKETKMDPRTAYVMAIYERDDKSILKLKRSIGHTSAGSQYRINNELVSIQEYESTLAKENILIKAKNFLVFQGDVEAIASQSPKDLSRMIEQISGSLKYKADYERKKEIRDSTSNINSLSHRKKRLFIAEIKQYRVQADEARIFEKMIHDRDVVVLKHSLWKLYHLEKTGEASEIELNSLFLQINDKSHKVNELQLLFNTINKKFAVSKSEVIGLERDTKTQEKIIQEKKNYLLPVDEKINMTQQNIKKIKGTIGQLKPNLTHQSETIETLQKDMSIVEEEKEKFENQSSQIIRTAGLDLSDDDIEEYENLKSKFAQATSDRQSEIDGFKRRLKTEEEKVKTLESKYNQLKVQEGVLSKEVTDLRIRLQSHESQSEEYTTDLKLKNKLLNDIVTERRNKLAKEHELQAKLQEVTDFLVRYSVNHRENERDARMKDEVATMKRCIPGVKGFVFDLCQPKQRKYDTAISTVLGKNFNSIVVDSFQTAQQCLSYIKERRVGIATFIPLDSVVVQPINNKLRGISNKVRLAVDTVDYDPELDAAINYVCGSAVVCDDLNTAKYVRWTKNIDVKAVTLDGAVIHKAGLMTGGRVENKNSQQWNDKEISRAKKKKEEYQAQMHELNKSKFDTHEEQLRSDIAGSRLKLDVITEEISNLQGTLKGREVELQHIVKSLKDIELPLANSRDILFDTKSRYKTLQSLVEKTEDRIFAQFVANIGVENIREYRKAQSGFITEISQKRLDFVNQISRLNNQIQFEIARRDDTQSRIDVLNEKLSRENNRLIELEKEKEILSRQIMSEVSLLEDAKQDVSSKREALEELSHEISDCRGKLSAIQNEQDLVQKQITLRQEEIFKIAMGRIKTLKDCKIEGIELPLLSGSLNMIKMEGSHNDEEIEEESINPEKDQREILKSIIIDYSGLSDDLKLNDDESVGEQLERDVQLLTINLEKMVVNSRARDRLDEAEKKLREVDDDAEKTRSDHKKAKDDFESVKRRRYELFNRAYKHISSQIDKIYKELTKTPTFPLGGTATLSLEDEDEPYLDGVNYHAMPPMKRFCDMELLSGGEKTMAALALLFAIHSYHPSPFFVLDEVDAALDNANVGNIARYIQRHAGPGFQFIVISLKNGLFENSQSLVGIYRDQDENSSRALTIDLQMYSSSSVDSKNRGNNSNSGETSIVVE</sequence>
<dbReference type="PANTHER" id="PTHR18937:SF12">
    <property type="entry name" value="STRUCTURAL MAINTENANCE OF CHROMOSOMES PROTEIN"/>
    <property type="match status" value="1"/>
</dbReference>
<keyword evidence="6" id="KW-0498">Mitosis</keyword>
<dbReference type="SUPFAM" id="SSF52540">
    <property type="entry name" value="P-loop containing nucleoside triphosphate hydrolases"/>
    <property type="match status" value="1"/>
</dbReference>
<feature type="coiled-coil region" evidence="11">
    <location>
        <begin position="408"/>
        <end position="435"/>
    </location>
</feature>
<dbReference type="Gene3D" id="1.20.1060.20">
    <property type="match status" value="1"/>
</dbReference>
<keyword evidence="5" id="KW-0132">Cell division</keyword>